<evidence type="ECO:0000313" key="1">
    <source>
        <dbReference type="EMBL" id="MCO6419237.1"/>
    </source>
</evidence>
<comment type="caution">
    <text evidence="1">The sequence shown here is derived from an EMBL/GenBank/DDBJ whole genome shotgun (WGS) entry which is preliminary data.</text>
</comment>
<keyword evidence="2" id="KW-1185">Reference proteome</keyword>
<evidence type="ECO:0000313" key="2">
    <source>
        <dbReference type="Proteomes" id="UP001523392"/>
    </source>
</evidence>
<name>A0ABT1DCC4_9PROT</name>
<gene>
    <name evidence="1" type="ORF">JYK14_24190</name>
</gene>
<accession>A0ABT1DCC4</accession>
<dbReference type="Proteomes" id="UP001523392">
    <property type="component" value="Unassembled WGS sequence"/>
</dbReference>
<feature type="non-terminal residue" evidence="1">
    <location>
        <position position="68"/>
    </location>
</feature>
<organism evidence="1 2">
    <name type="scientific">Siccirubricoccus soli</name>
    <dbReference type="NCBI Taxonomy" id="2899147"/>
    <lineage>
        <taxon>Bacteria</taxon>
        <taxon>Pseudomonadati</taxon>
        <taxon>Pseudomonadota</taxon>
        <taxon>Alphaproteobacteria</taxon>
        <taxon>Acetobacterales</taxon>
        <taxon>Roseomonadaceae</taxon>
        <taxon>Siccirubricoccus</taxon>
    </lineage>
</organism>
<sequence length="68" mass="7357">MDGRSQPLCGTPADLGEVIVGAFRSNMEAGEEPAAVRREDGSWLLAGWLPADEMAERLRIALPAERGY</sequence>
<reference evidence="1 2" key="1">
    <citation type="submission" date="2021-12" db="EMBL/GenBank/DDBJ databases">
        <title>Siccirubricoccus leaddurans sp. nov., a high concentration Zn2+ tolerance bacterium.</title>
        <authorList>
            <person name="Cao Y."/>
        </authorList>
    </citation>
    <scope>NUCLEOTIDE SEQUENCE [LARGE SCALE GENOMIC DNA]</scope>
    <source>
        <strain evidence="1 2">KC 17139</strain>
    </source>
</reference>
<protein>
    <submittedName>
        <fullName evidence="1">Uncharacterized protein</fullName>
    </submittedName>
</protein>
<proteinExistence type="predicted"/>
<dbReference type="EMBL" id="JAFIRR010000180">
    <property type="protein sequence ID" value="MCO6419237.1"/>
    <property type="molecule type" value="Genomic_DNA"/>
</dbReference>